<evidence type="ECO:0000313" key="2">
    <source>
        <dbReference type="Proteomes" id="UP001153678"/>
    </source>
</evidence>
<proteinExistence type="predicted"/>
<sequence>MPPELQIKALLLDIESKIDKNYNPYFRISLQGLNNRYFYAFSNSLNQEIFTSLTNTPQNFINRQVLITYQELPNQTNQGTKASQPYYLLKLNLRQTLTQKYFKLTGSKLAVGNDYWFEYQKRGKYFHLADWKILGDQLTIKRVLNLLILVNQIQYNMFRDPENLQLLQKLEQKIESKEIVEFTKELKKYVKERKIRDQFLHTKFQEISDLELIAELEKRTQHQAIKLSMYSGNNTIFIEGKDIKCGGGNTLPIEIKEKDPHV</sequence>
<keyword evidence="2" id="KW-1185">Reference proteome</keyword>
<reference evidence="1" key="1">
    <citation type="submission" date="2022-08" db="EMBL/GenBank/DDBJ databases">
        <authorList>
            <person name="Kallberg Y."/>
            <person name="Tangrot J."/>
            <person name="Rosling A."/>
        </authorList>
    </citation>
    <scope>NUCLEOTIDE SEQUENCE</scope>
    <source>
        <strain evidence="1">Wild A</strain>
    </source>
</reference>
<dbReference type="Proteomes" id="UP001153678">
    <property type="component" value="Unassembled WGS sequence"/>
</dbReference>
<comment type="caution">
    <text evidence="1">The sequence shown here is derived from an EMBL/GenBank/DDBJ whole genome shotgun (WGS) entry which is preliminary data.</text>
</comment>
<dbReference type="EMBL" id="CAMKVN010012723">
    <property type="protein sequence ID" value="CAI2195618.1"/>
    <property type="molecule type" value="Genomic_DNA"/>
</dbReference>
<organism evidence="1 2">
    <name type="scientific">Funneliformis geosporum</name>
    <dbReference type="NCBI Taxonomy" id="1117311"/>
    <lineage>
        <taxon>Eukaryota</taxon>
        <taxon>Fungi</taxon>
        <taxon>Fungi incertae sedis</taxon>
        <taxon>Mucoromycota</taxon>
        <taxon>Glomeromycotina</taxon>
        <taxon>Glomeromycetes</taxon>
        <taxon>Glomerales</taxon>
        <taxon>Glomeraceae</taxon>
        <taxon>Funneliformis</taxon>
    </lineage>
</organism>
<feature type="non-terminal residue" evidence="1">
    <location>
        <position position="262"/>
    </location>
</feature>
<gene>
    <name evidence="1" type="ORF">FWILDA_LOCUS17168</name>
</gene>
<evidence type="ECO:0000313" key="1">
    <source>
        <dbReference type="EMBL" id="CAI2195618.1"/>
    </source>
</evidence>
<accession>A0A9W4T735</accession>
<name>A0A9W4T735_9GLOM</name>
<protein>
    <submittedName>
        <fullName evidence="1">16530_t:CDS:1</fullName>
    </submittedName>
</protein>
<dbReference type="AlphaFoldDB" id="A0A9W4T735"/>